<reference evidence="3 4" key="1">
    <citation type="journal article" date="2024" name="Front. Microbiol.">
        <title>Novel thermophilic genera Geochorda gen. nov. and Carboxydochorda gen. nov. from the deep terrestrial subsurface reveal the ecophysiological diversity in the class Limnochordia.</title>
        <authorList>
            <person name="Karnachuk O.V."/>
            <person name="Lukina A.P."/>
            <person name="Avakyan M.R."/>
            <person name="Kadnikov V.V."/>
            <person name="Begmatov S."/>
            <person name="Beletsky A.V."/>
            <person name="Vlasova K.G."/>
            <person name="Novikov A.A."/>
            <person name="Shcherbakova V.A."/>
            <person name="Mardanov A.V."/>
            <person name="Ravin N.V."/>
        </authorList>
    </citation>
    <scope>NUCLEOTIDE SEQUENCE [LARGE SCALE GENOMIC DNA]</scope>
    <source>
        <strain evidence="3 4">L945</strain>
    </source>
</reference>
<dbReference type="InterPro" id="IPR023393">
    <property type="entry name" value="START-like_dom_sf"/>
</dbReference>
<protein>
    <submittedName>
        <fullName evidence="3">SRPBCC domain-containing protein</fullName>
    </submittedName>
</protein>
<evidence type="ECO:0000313" key="4">
    <source>
        <dbReference type="Proteomes" id="UP001332192"/>
    </source>
</evidence>
<feature type="domain" description="Activator of Hsp90 ATPase homologue 1/2-like C-terminal" evidence="2">
    <location>
        <begin position="12"/>
        <end position="40"/>
    </location>
</feature>
<evidence type="ECO:0000259" key="2">
    <source>
        <dbReference type="Pfam" id="PF08327"/>
    </source>
</evidence>
<comment type="similarity">
    <text evidence="1">Belongs to the AHA1 family.</text>
</comment>
<keyword evidence="4" id="KW-1185">Reference proteome</keyword>
<dbReference type="SUPFAM" id="SSF55961">
    <property type="entry name" value="Bet v1-like"/>
    <property type="match status" value="1"/>
</dbReference>
<dbReference type="InterPro" id="IPR013538">
    <property type="entry name" value="ASHA1/2-like_C"/>
</dbReference>
<evidence type="ECO:0000313" key="3">
    <source>
        <dbReference type="EMBL" id="WRP18726.1"/>
    </source>
</evidence>
<dbReference type="EMBL" id="CP141615">
    <property type="protein sequence ID" value="WRP18726.1"/>
    <property type="molecule type" value="Genomic_DNA"/>
</dbReference>
<accession>A0ABZ1C1T0</accession>
<sequence>MTTQVRRYVVVNAPVERVWQALLEADQLERWLCQRAEVDISSCI</sequence>
<name>A0ABZ1C1T0_9FIRM</name>
<dbReference type="Pfam" id="PF08327">
    <property type="entry name" value="AHSA1"/>
    <property type="match status" value="1"/>
</dbReference>
<dbReference type="RefSeq" id="WP_324717999.1">
    <property type="nucleotide sequence ID" value="NZ_CP141615.1"/>
</dbReference>
<dbReference type="Proteomes" id="UP001332192">
    <property type="component" value="Chromosome"/>
</dbReference>
<dbReference type="Gene3D" id="3.30.530.20">
    <property type="match status" value="1"/>
</dbReference>
<evidence type="ECO:0000256" key="1">
    <source>
        <dbReference type="ARBA" id="ARBA00006817"/>
    </source>
</evidence>
<organism evidence="3 4">
    <name type="scientific">Carboxydichorda subterranea</name>
    <dbReference type="NCBI Taxonomy" id="3109565"/>
    <lineage>
        <taxon>Bacteria</taxon>
        <taxon>Bacillati</taxon>
        <taxon>Bacillota</taxon>
        <taxon>Limnochordia</taxon>
        <taxon>Limnochordales</taxon>
        <taxon>Geochordaceae</taxon>
        <taxon>Carboxydichorda</taxon>
    </lineage>
</organism>
<proteinExistence type="inferred from homology"/>
<gene>
    <name evidence="3" type="ORF">U7230_06960</name>
</gene>